<evidence type="ECO:0000313" key="6">
    <source>
        <dbReference type="Proteomes" id="UP000003146"/>
    </source>
</evidence>
<dbReference type="PANTHER" id="PTHR43280:SF10">
    <property type="entry name" value="REGULATORY PROTEIN POCR"/>
    <property type="match status" value="1"/>
</dbReference>
<gene>
    <name evidence="5" type="ORF">BACCOP_03521</name>
</gene>
<dbReference type="PANTHER" id="PTHR43280">
    <property type="entry name" value="ARAC-FAMILY TRANSCRIPTIONAL REGULATOR"/>
    <property type="match status" value="1"/>
</dbReference>
<dbReference type="STRING" id="470145.BACCOP_03521"/>
<dbReference type="eggNOG" id="COG2207">
    <property type="taxonomic scope" value="Bacteria"/>
</dbReference>
<name>B3JNK8_9BACT</name>
<protein>
    <submittedName>
        <fullName evidence="5">Transcriptional regulator, AraC family</fullName>
    </submittedName>
</protein>
<dbReference type="InterPro" id="IPR009057">
    <property type="entry name" value="Homeodomain-like_sf"/>
</dbReference>
<evidence type="ECO:0000313" key="5">
    <source>
        <dbReference type="EMBL" id="EDU99423.1"/>
    </source>
</evidence>
<dbReference type="GO" id="GO:0003700">
    <property type="term" value="F:DNA-binding transcription factor activity"/>
    <property type="evidence" value="ECO:0007669"/>
    <property type="project" value="InterPro"/>
</dbReference>
<dbReference type="OrthoDB" id="1031098at2"/>
<evidence type="ECO:0000259" key="4">
    <source>
        <dbReference type="PROSITE" id="PS01124"/>
    </source>
</evidence>
<dbReference type="GO" id="GO:0043565">
    <property type="term" value="F:sequence-specific DNA binding"/>
    <property type="evidence" value="ECO:0007669"/>
    <property type="project" value="InterPro"/>
</dbReference>
<dbReference type="Proteomes" id="UP000003146">
    <property type="component" value="Unassembled WGS sequence"/>
</dbReference>
<dbReference type="PROSITE" id="PS01124">
    <property type="entry name" value="HTH_ARAC_FAMILY_2"/>
    <property type="match status" value="1"/>
</dbReference>
<sequence>MTLLYKNEHISCTNYAEEFNKVFTLMEIPEGHTVERRFLNTTFLVILLQGDIEIRYEIDKYFTPQLGYMFLLPKNKQITTFARKATTLLLCSFTNDLKLCSRFSIQQLSHFISESACQNPYCLKLDIRLQSFFSLLVDCLKEGLGCIHYHQIKRDELFLYLRAGYTKEELALFFYPVLGQNLEFKDFVLMNSRKIFDVKNFALQANMSQSTFNRRFKETFNETAKNWLLLRKQEFVKRDIALSNLSFSEIAEKYKFSSTSYLDTFCKKYFGKTPKEIRKEAIGKNCIG</sequence>
<organism evidence="5 6">
    <name type="scientific">Phocaeicola coprocola DSM 17136</name>
    <dbReference type="NCBI Taxonomy" id="470145"/>
    <lineage>
        <taxon>Bacteria</taxon>
        <taxon>Pseudomonadati</taxon>
        <taxon>Bacteroidota</taxon>
        <taxon>Bacteroidia</taxon>
        <taxon>Bacteroidales</taxon>
        <taxon>Bacteroidaceae</taxon>
        <taxon>Phocaeicola</taxon>
    </lineage>
</organism>
<dbReference type="SMART" id="SM00342">
    <property type="entry name" value="HTH_ARAC"/>
    <property type="match status" value="1"/>
</dbReference>
<dbReference type="AlphaFoldDB" id="B3JNK8"/>
<accession>B3JNK8</accession>
<reference evidence="5 6" key="1">
    <citation type="submission" date="2008-04" db="EMBL/GenBank/DDBJ databases">
        <title>Draft genome sequence of Bacteroides coprocola (DSM 17136).</title>
        <authorList>
            <person name="Sudarsanam P."/>
            <person name="Ley R."/>
            <person name="Guruge J."/>
            <person name="Turnbaugh P.J."/>
            <person name="Mahowald M."/>
            <person name="Liep D."/>
            <person name="Gordon J."/>
        </authorList>
    </citation>
    <scope>NUCLEOTIDE SEQUENCE [LARGE SCALE GENOMIC DNA]</scope>
    <source>
        <strain evidence="5 6">DSM 17136</strain>
    </source>
</reference>
<dbReference type="HOGENOM" id="CLU_077934_0_0_10"/>
<keyword evidence="3" id="KW-0804">Transcription</keyword>
<keyword evidence="1" id="KW-0805">Transcription regulation</keyword>
<dbReference type="EMBL" id="ABIY02000118">
    <property type="protein sequence ID" value="EDU99423.1"/>
    <property type="molecule type" value="Genomic_DNA"/>
</dbReference>
<feature type="domain" description="HTH araC/xylS-type" evidence="4">
    <location>
        <begin position="182"/>
        <end position="280"/>
    </location>
</feature>
<reference evidence="5 6" key="2">
    <citation type="submission" date="2008-04" db="EMBL/GenBank/DDBJ databases">
        <authorList>
            <person name="Fulton L."/>
            <person name="Clifton S."/>
            <person name="Fulton B."/>
            <person name="Xu J."/>
            <person name="Minx P."/>
            <person name="Pepin K.H."/>
            <person name="Johnson M."/>
            <person name="Thiruvilangam P."/>
            <person name="Bhonagiri V."/>
            <person name="Nash W.E."/>
            <person name="Mardis E.R."/>
            <person name="Wilson R.K."/>
        </authorList>
    </citation>
    <scope>NUCLEOTIDE SEQUENCE [LARGE SCALE GENOMIC DNA]</scope>
    <source>
        <strain evidence="5 6">DSM 17136</strain>
    </source>
</reference>
<dbReference type="Pfam" id="PF12833">
    <property type="entry name" value="HTH_18"/>
    <property type="match status" value="1"/>
</dbReference>
<evidence type="ECO:0000256" key="3">
    <source>
        <dbReference type="ARBA" id="ARBA00023163"/>
    </source>
</evidence>
<dbReference type="Gene3D" id="1.10.10.60">
    <property type="entry name" value="Homeodomain-like"/>
    <property type="match status" value="1"/>
</dbReference>
<keyword evidence="2" id="KW-0238">DNA-binding</keyword>
<proteinExistence type="predicted"/>
<dbReference type="SUPFAM" id="SSF46689">
    <property type="entry name" value="Homeodomain-like"/>
    <property type="match status" value="1"/>
</dbReference>
<evidence type="ECO:0000256" key="1">
    <source>
        <dbReference type="ARBA" id="ARBA00023015"/>
    </source>
</evidence>
<comment type="caution">
    <text evidence="5">The sequence shown here is derived from an EMBL/GenBank/DDBJ whole genome shotgun (WGS) entry which is preliminary data.</text>
</comment>
<dbReference type="InterPro" id="IPR018060">
    <property type="entry name" value="HTH_AraC"/>
</dbReference>
<evidence type="ECO:0000256" key="2">
    <source>
        <dbReference type="ARBA" id="ARBA00023125"/>
    </source>
</evidence>